<dbReference type="STRING" id="1798542.A3F54_04660"/>
<protein>
    <recommendedName>
        <fullName evidence="3">ATPase AAA-type core domain-containing protein</fullName>
    </recommendedName>
</protein>
<dbReference type="InterPro" id="IPR027417">
    <property type="entry name" value="P-loop_NTPase"/>
</dbReference>
<proteinExistence type="predicted"/>
<gene>
    <name evidence="1" type="ORF">A3F54_04660</name>
</gene>
<comment type="caution">
    <text evidence="1">The sequence shown here is derived from an EMBL/GenBank/DDBJ whole genome shotgun (WGS) entry which is preliminary data.</text>
</comment>
<organism evidence="1 2">
    <name type="scientific">Candidatus Kerfeldbacteria bacterium RIFCSPHIGHO2_12_FULL_48_17</name>
    <dbReference type="NCBI Taxonomy" id="1798542"/>
    <lineage>
        <taxon>Bacteria</taxon>
        <taxon>Candidatus Kerfeldiibacteriota</taxon>
    </lineage>
</organism>
<evidence type="ECO:0000313" key="2">
    <source>
        <dbReference type="Proteomes" id="UP000176952"/>
    </source>
</evidence>
<dbReference type="EMBL" id="MHKD01000024">
    <property type="protein sequence ID" value="OGY82966.1"/>
    <property type="molecule type" value="Genomic_DNA"/>
</dbReference>
<dbReference type="Pfam" id="PF13238">
    <property type="entry name" value="AAA_18"/>
    <property type="match status" value="1"/>
</dbReference>
<dbReference type="SUPFAM" id="SSF52540">
    <property type="entry name" value="P-loop containing nucleoside triphosphate hydrolases"/>
    <property type="match status" value="1"/>
</dbReference>
<dbReference type="Gene3D" id="3.40.50.300">
    <property type="entry name" value="P-loop containing nucleotide triphosphate hydrolases"/>
    <property type="match status" value="1"/>
</dbReference>
<dbReference type="Proteomes" id="UP000176952">
    <property type="component" value="Unassembled WGS sequence"/>
</dbReference>
<evidence type="ECO:0008006" key="3">
    <source>
        <dbReference type="Google" id="ProtNLM"/>
    </source>
</evidence>
<dbReference type="AlphaFoldDB" id="A0A1G2B2K5"/>
<name>A0A1G2B2K5_9BACT</name>
<sequence length="181" mass="20481">MKKIIILYGPPGVGKLTVAKALASRTKFTLLHLHLVADLVQSLFDYGTKPFSTTFKHIWFYLFEQGLKNTRHGLILTLVYGVLTAEGKHDAAFIKKIIATAKKHGTAVHFIKLECSDTELYRRVRQPSRKKFKKLTSPALLKKIRKNYKIDANIPFIRSLSINTSKKTATETATIIVTKIQ</sequence>
<reference evidence="1 2" key="1">
    <citation type="journal article" date="2016" name="Nat. Commun.">
        <title>Thousands of microbial genomes shed light on interconnected biogeochemical processes in an aquifer system.</title>
        <authorList>
            <person name="Anantharaman K."/>
            <person name="Brown C.T."/>
            <person name="Hug L.A."/>
            <person name="Sharon I."/>
            <person name="Castelle C.J."/>
            <person name="Probst A.J."/>
            <person name="Thomas B.C."/>
            <person name="Singh A."/>
            <person name="Wilkins M.J."/>
            <person name="Karaoz U."/>
            <person name="Brodie E.L."/>
            <person name="Williams K.H."/>
            <person name="Hubbard S.S."/>
            <person name="Banfield J.F."/>
        </authorList>
    </citation>
    <scope>NUCLEOTIDE SEQUENCE [LARGE SCALE GENOMIC DNA]</scope>
</reference>
<accession>A0A1G2B2K5</accession>
<evidence type="ECO:0000313" key="1">
    <source>
        <dbReference type="EMBL" id="OGY82966.1"/>
    </source>
</evidence>